<reference evidence="1 2" key="1">
    <citation type="submission" date="2020-03" db="EMBL/GenBank/DDBJ databases">
        <title>Draft Genome Sequence of Cudoniella acicularis.</title>
        <authorList>
            <person name="Buettner E."/>
            <person name="Kellner H."/>
        </authorList>
    </citation>
    <scope>NUCLEOTIDE SEQUENCE [LARGE SCALE GENOMIC DNA]</scope>
    <source>
        <strain evidence="1 2">DSM 108380</strain>
    </source>
</reference>
<gene>
    <name evidence="1" type="ORF">G7Y89_g9463</name>
</gene>
<dbReference type="EMBL" id="JAAMPI010000776">
    <property type="protein sequence ID" value="KAF4628690.1"/>
    <property type="molecule type" value="Genomic_DNA"/>
</dbReference>
<comment type="caution">
    <text evidence="1">The sequence shown here is derived from an EMBL/GenBank/DDBJ whole genome shotgun (WGS) entry which is preliminary data.</text>
</comment>
<dbReference type="OrthoDB" id="10042665at2759"/>
<name>A0A8H4RGX3_9HELO</name>
<proteinExistence type="predicted"/>
<protein>
    <submittedName>
        <fullName evidence="1">Uncharacterized protein</fullName>
    </submittedName>
</protein>
<keyword evidence="2" id="KW-1185">Reference proteome</keyword>
<sequence>MLVRRRVCEINRSTDGVLKMLGNELSWSFASPTSPLPKRPCVPASLRPSWIADWVSVDATLESATHKILSYSTIIQNHVVNGWDYLDRQYIMRLAKIFSFLLEHRKSPEEAINNIEQLISKPIRVKSKPPRISEDAKPEDAYRAPNYTCSYIPPEDTLEATLTEPYSPAPGHILKSLGIKTDTREQPKTTLASKLEFKTVNKEPLTAKVNTLDDYVFVIRTRINRETKDPIFYIDIKSEDLRDVLREVLKDVYRISLLEDKPRKSPRFINRLYKEDLYSYDRASPLALIVYKTFSKASIELVILKFRGPKRINSLLAFPLKYYLDEKQVKSDLVKYSRKFVRLIARTRLGNSLSVVYVGGPPPPPLGRLPRDHVKNDNVKLDDLTEDDFLVYCPTVLAEFAITDIEDIKWSPSPYTCLSIPNK</sequence>
<dbReference type="AlphaFoldDB" id="A0A8H4RGX3"/>
<evidence type="ECO:0000313" key="1">
    <source>
        <dbReference type="EMBL" id="KAF4628690.1"/>
    </source>
</evidence>
<dbReference type="Proteomes" id="UP000566819">
    <property type="component" value="Unassembled WGS sequence"/>
</dbReference>
<evidence type="ECO:0000313" key="2">
    <source>
        <dbReference type="Proteomes" id="UP000566819"/>
    </source>
</evidence>
<organism evidence="1 2">
    <name type="scientific">Cudoniella acicularis</name>
    <dbReference type="NCBI Taxonomy" id="354080"/>
    <lineage>
        <taxon>Eukaryota</taxon>
        <taxon>Fungi</taxon>
        <taxon>Dikarya</taxon>
        <taxon>Ascomycota</taxon>
        <taxon>Pezizomycotina</taxon>
        <taxon>Leotiomycetes</taxon>
        <taxon>Helotiales</taxon>
        <taxon>Tricladiaceae</taxon>
        <taxon>Cudoniella</taxon>
    </lineage>
</organism>
<accession>A0A8H4RGX3</accession>